<evidence type="ECO:0000313" key="1">
    <source>
        <dbReference type="EMBL" id="KAI4369540.1"/>
    </source>
</evidence>
<keyword evidence="2" id="KW-1185">Reference proteome</keyword>
<dbReference type="Proteomes" id="UP001057402">
    <property type="component" value="Chromosome 5"/>
</dbReference>
<proteinExistence type="predicted"/>
<gene>
    <name evidence="1" type="ORF">MLD38_017968</name>
</gene>
<comment type="caution">
    <text evidence="1">The sequence shown here is derived from an EMBL/GenBank/DDBJ whole genome shotgun (WGS) entry which is preliminary data.</text>
</comment>
<sequence>MDKQSSKSGGYAGGFFQLFDWKAKSRKKLFSSKSESPGKRSEGNLPMTRLYLMDDDDTGMDYNGRSNGGFSCASSVTDDDGSGSRGPSVVARLMGLDSMPMSISSDPYVTPFSDSQSLQDSQSFHRNLSSPHNYQMMYSRNFASEMEGPMRDIV</sequence>
<dbReference type="EMBL" id="CM042884">
    <property type="protein sequence ID" value="KAI4369540.1"/>
    <property type="molecule type" value="Genomic_DNA"/>
</dbReference>
<accession>A0ACB9QSB2</accession>
<organism evidence="1 2">
    <name type="scientific">Melastoma candidum</name>
    <dbReference type="NCBI Taxonomy" id="119954"/>
    <lineage>
        <taxon>Eukaryota</taxon>
        <taxon>Viridiplantae</taxon>
        <taxon>Streptophyta</taxon>
        <taxon>Embryophyta</taxon>
        <taxon>Tracheophyta</taxon>
        <taxon>Spermatophyta</taxon>
        <taxon>Magnoliopsida</taxon>
        <taxon>eudicotyledons</taxon>
        <taxon>Gunneridae</taxon>
        <taxon>Pentapetalae</taxon>
        <taxon>rosids</taxon>
        <taxon>malvids</taxon>
        <taxon>Myrtales</taxon>
        <taxon>Melastomataceae</taxon>
        <taxon>Melastomatoideae</taxon>
        <taxon>Melastomateae</taxon>
        <taxon>Melastoma</taxon>
    </lineage>
</organism>
<evidence type="ECO:0000313" key="2">
    <source>
        <dbReference type="Proteomes" id="UP001057402"/>
    </source>
</evidence>
<name>A0ACB9QSB2_9MYRT</name>
<reference evidence="2" key="1">
    <citation type="journal article" date="2023" name="Front. Plant Sci.">
        <title>Chromosomal-level genome assembly of Melastoma candidum provides insights into trichome evolution.</title>
        <authorList>
            <person name="Zhong Y."/>
            <person name="Wu W."/>
            <person name="Sun C."/>
            <person name="Zou P."/>
            <person name="Liu Y."/>
            <person name="Dai S."/>
            <person name="Zhou R."/>
        </authorList>
    </citation>
    <scope>NUCLEOTIDE SEQUENCE [LARGE SCALE GENOMIC DNA]</scope>
</reference>
<protein>
    <submittedName>
        <fullName evidence="1">Uncharacterized protein</fullName>
    </submittedName>
</protein>